<proteinExistence type="predicted"/>
<protein>
    <recommendedName>
        <fullName evidence="1">GST N-terminal domain-containing protein</fullName>
    </recommendedName>
</protein>
<name>A0ABY5IG16_9VIBR</name>
<gene>
    <name evidence="2" type="ORF">HB762_18170</name>
</gene>
<feature type="domain" description="GST N-terminal" evidence="1">
    <location>
        <begin position="13"/>
        <end position="63"/>
    </location>
</feature>
<accession>A0ABY5IG16</accession>
<reference evidence="2" key="1">
    <citation type="submission" date="2020-03" db="EMBL/GenBank/DDBJ databases">
        <title>Five strains of Vibrio campbellii isolated from Mariana Trench.</title>
        <authorList>
            <person name="Liang J."/>
            <person name="Zhang X.-H."/>
        </authorList>
    </citation>
    <scope>NUCLEOTIDE SEQUENCE</scope>
    <source>
        <strain evidence="2">LJC013</strain>
    </source>
</reference>
<dbReference type="RefSeq" id="WP_255903884.1">
    <property type="nucleotide sequence ID" value="NZ_CP050465.1"/>
</dbReference>
<evidence type="ECO:0000259" key="1">
    <source>
        <dbReference type="Pfam" id="PF13417"/>
    </source>
</evidence>
<dbReference type="SUPFAM" id="SSF52833">
    <property type="entry name" value="Thioredoxin-like"/>
    <property type="match status" value="1"/>
</dbReference>
<evidence type="ECO:0000313" key="3">
    <source>
        <dbReference type="Proteomes" id="UP001059912"/>
    </source>
</evidence>
<evidence type="ECO:0000313" key="2">
    <source>
        <dbReference type="EMBL" id="UTZ33230.1"/>
    </source>
</evidence>
<dbReference type="Pfam" id="PF13417">
    <property type="entry name" value="GST_N_3"/>
    <property type="match status" value="1"/>
</dbReference>
<organism evidence="2 3">
    <name type="scientific">Vibrio campbellii</name>
    <dbReference type="NCBI Taxonomy" id="680"/>
    <lineage>
        <taxon>Bacteria</taxon>
        <taxon>Pseudomonadati</taxon>
        <taxon>Pseudomonadota</taxon>
        <taxon>Gammaproteobacteria</taxon>
        <taxon>Vibrionales</taxon>
        <taxon>Vibrionaceae</taxon>
        <taxon>Vibrio</taxon>
    </lineage>
</organism>
<dbReference type="InterPro" id="IPR004045">
    <property type="entry name" value="Glutathione_S-Trfase_N"/>
</dbReference>
<dbReference type="EMBL" id="CP050471">
    <property type="protein sequence ID" value="UTZ33230.1"/>
    <property type="molecule type" value="Genomic_DNA"/>
</dbReference>
<dbReference type="InterPro" id="IPR036249">
    <property type="entry name" value="Thioredoxin-like_sf"/>
</dbReference>
<dbReference type="Proteomes" id="UP001059912">
    <property type="component" value="Chromosome 2"/>
</dbReference>
<dbReference type="Gene3D" id="3.40.30.10">
    <property type="entry name" value="Glutaredoxin"/>
    <property type="match status" value="1"/>
</dbReference>
<keyword evidence="3" id="KW-1185">Reference proteome</keyword>
<sequence>MVLKSNNDSVPILCSLHNCPYAIRARLALFKAQQRVLMRSIKLDNKPLEMLEASPKGSVPVFVISYPNLKAWLNGYIQSTQFSKVMKSYDLWLEERRDEFFGS</sequence>